<gene>
    <name evidence="1" type="ORF">EOD41_08400</name>
</gene>
<reference evidence="1 2" key="1">
    <citation type="submission" date="2019-01" db="EMBL/GenBank/DDBJ databases">
        <authorList>
            <person name="Chen W.-M."/>
        </authorList>
    </citation>
    <scope>NUCLEOTIDE SEQUENCE [LARGE SCALE GENOMIC DNA]</scope>
    <source>
        <strain evidence="1 2">YBJ-36</strain>
    </source>
</reference>
<evidence type="ECO:0000313" key="2">
    <source>
        <dbReference type="Proteomes" id="UP000282759"/>
    </source>
</evidence>
<keyword evidence="2" id="KW-1185">Reference proteome</keyword>
<evidence type="ECO:0000313" key="1">
    <source>
        <dbReference type="EMBL" id="RVU01962.1"/>
    </source>
</evidence>
<dbReference type="RefSeq" id="WP_127704326.1">
    <property type="nucleotide sequence ID" value="NZ_SACK01000002.1"/>
</dbReference>
<organism evidence="1 2">
    <name type="scientific">Mucilaginibacter limnophilus</name>
    <dbReference type="NCBI Taxonomy" id="1932778"/>
    <lineage>
        <taxon>Bacteria</taxon>
        <taxon>Pseudomonadati</taxon>
        <taxon>Bacteroidota</taxon>
        <taxon>Sphingobacteriia</taxon>
        <taxon>Sphingobacteriales</taxon>
        <taxon>Sphingobacteriaceae</taxon>
        <taxon>Mucilaginibacter</taxon>
    </lineage>
</organism>
<proteinExistence type="predicted"/>
<accession>A0A437MWA8</accession>
<dbReference type="OrthoDB" id="9945162at2"/>
<dbReference type="Proteomes" id="UP000282759">
    <property type="component" value="Unassembled WGS sequence"/>
</dbReference>
<name>A0A437MWA8_9SPHI</name>
<dbReference type="AlphaFoldDB" id="A0A437MWA8"/>
<protein>
    <submittedName>
        <fullName evidence="1">Uncharacterized protein</fullName>
    </submittedName>
</protein>
<dbReference type="EMBL" id="SACK01000002">
    <property type="protein sequence ID" value="RVU01962.1"/>
    <property type="molecule type" value="Genomic_DNA"/>
</dbReference>
<sequence length="160" mass="18515">MHTIIRILVVLMFLPIMASAQSIEIQNFVKFLNNYKVPDELKYNCEWLYAVVRVKTDASNKIVKYNFLNSPPEAMKKSFDFLLGYQFPNTMKLKGRSVVFYYYIDNAQICKPKPDDYLPTPSEVVETLNGIYWQLKNTDPTAILIPNLMSTKFVAPATEK</sequence>
<comment type="caution">
    <text evidence="1">The sequence shown here is derived from an EMBL/GenBank/DDBJ whole genome shotgun (WGS) entry which is preliminary data.</text>
</comment>